<comment type="cofactor">
    <cofactor evidence="1">
        <name>pantetheine 4'-phosphate</name>
        <dbReference type="ChEBI" id="CHEBI:47942"/>
    </cofactor>
</comment>
<dbReference type="SUPFAM" id="SSF56801">
    <property type="entry name" value="Acetyl-CoA synthetase-like"/>
    <property type="match status" value="1"/>
</dbReference>
<gene>
    <name evidence="6" type="ORF">LNQ49_02850</name>
</gene>
<dbReference type="InterPro" id="IPR045851">
    <property type="entry name" value="AMP-bd_C_sf"/>
</dbReference>
<dbReference type="PROSITE" id="PS00012">
    <property type="entry name" value="PHOSPHOPANTETHEINE"/>
    <property type="match status" value="1"/>
</dbReference>
<name>A0ABS8MP40_9FLAO</name>
<proteinExistence type="predicted"/>
<evidence type="ECO:0000256" key="2">
    <source>
        <dbReference type="ARBA" id="ARBA00022450"/>
    </source>
</evidence>
<dbReference type="InterPro" id="IPR020806">
    <property type="entry name" value="PKS_PP-bd"/>
</dbReference>
<dbReference type="InterPro" id="IPR009081">
    <property type="entry name" value="PP-bd_ACP"/>
</dbReference>
<sequence>MKNEILHKLLSLGVQLKITDGNLKINAPKGVLTKELLEEIKEHKIYLMNLISSGSSIPNAEIKESYTLTPTQYFMWFTHEYLGGDRAYNITSTLKLKGKLNETLLEKAFQQVIARHESLRTIFRKNQKEEIQQYILRKEETEFKLQTVDLQQFSVEQLQNQIKEEYHKVFDLEKDLLLSATLLKSSEEEHILLFVLHHIIGDGWSLQLLTREVMFVYNALASVQAVELPELSIQYKDYSEWLNEKLISPEYIAKLQYWKQQFQTKSPALDLIQEKRPAIKTYNGRIHNHEFSKQFLDGLNVFAKEQQMTLFMLLMGGLNGLFSKYTGQTDITLGTTVAGREHADLEHQIGLYSNALPIRTQFEKEDSFLLLMQKQKQTLIKAYENKEYPFTALVNHLTLPKDQSRSALFDIMVLLQNHQGMEINDQKGINGVVASEYNEIERGVSQLDISFVFVEKEEGLSLSVEYNTDIYNKNFIVSLLNHFEGFIKSGLQKPSQSLNSIEILTLAEKNKILTEFNKPSISTQTSSTIIDLIKSAATENPNQTALIYQEEEISYALLEKYSNKLANYLKQQLHVEKGDFIGIELERNSWTIITILAVLKTGAVYIPIDPTYPEERKAYIKQDSNCKRTITNTILEEFRSASDRYIGEYITNITPTDLAYVIYTSGSTGNPKGVQITHASLVDYAVTFKDYFQLLSEDSIVQQASISFDTSIEEIFPILISGGTLVVYESKGDFETLFRLCERTNITVLSTNPYALQYLNGTHEQYNLKIRILISGGDVLQSDYISTIRDSISIYNTYGPTESTVCATYHLVAEKEIVIPIGKPIANRQVYIVEPEGNQLAPIGVMGELCISGKGLSVGYLNQPELTVEKFTNNPFVEGEKMYRTGDLAYWHFDGNIEYMGRIDHQVKIRGFRIELGEIETALLQYSTDLKQTVVAVKEINDEKVLVAYYVSTVEQDKSVIRTYLQGKLPEYMVPKFYIELENLPLTSNGKTDRKALPSLSGEDLIRKEYVSPQNATEQELANIWQEVLKVDRIGITDNFFELGGHSLIVVQVLNKIQKQLNKTIKFKDFFSNPTIEEISKKLSDSHLKSIEKAPELLSYPISSTQKQLWILSQFEGGTAAYNISIALKIKGDVDADKLEESFRLLIQRHEILRTNFKLNDKGAIEQFIQNMDLTDYKMERAEFLENNKDKSEVLDYINHKDHEFFDLQKAPLLKSCLIKTDTKEHIIFFSMHHIIGDGWSLEVIINDVMYFYNKLINQENIYNEALKIQFKDFVFWRNKQEEDYIKSQEYWLNQFEGEVPKLSIPSIKGRPLVKTFNGNKLSHQFSNEFLNELRAYAKSSDVTLFMVLLSGINILLYKYSNQDDIIIGTPLSGRNHPDTENLIGLFLNVIAIRTKLDTESTFYNLLESQKNNLLDAFKYQNYPLIDLIDQLNLPRDVTRSPLFDVMMSLNTENKIIDYNRIYAFEIERFETQKDAAQFDLNFVFNENDHLRLAIEYNTDLFEVFEIERIFQDFEKILKTALANPQIQLKEFLESKKEIKKRNTNRMSDFLKMQS</sequence>
<evidence type="ECO:0000256" key="4">
    <source>
        <dbReference type="SAM" id="Coils"/>
    </source>
</evidence>
<dbReference type="CDD" id="cd19531">
    <property type="entry name" value="LCL_NRPS-like"/>
    <property type="match status" value="2"/>
</dbReference>
<feature type="coiled-coil region" evidence="4">
    <location>
        <begin position="124"/>
        <end position="175"/>
    </location>
</feature>
<dbReference type="CDD" id="cd05930">
    <property type="entry name" value="A_NRPS"/>
    <property type="match status" value="1"/>
</dbReference>
<evidence type="ECO:0000259" key="5">
    <source>
        <dbReference type="PROSITE" id="PS50075"/>
    </source>
</evidence>
<dbReference type="Gene3D" id="3.40.50.980">
    <property type="match status" value="2"/>
</dbReference>
<dbReference type="Gene3D" id="1.10.1200.10">
    <property type="entry name" value="ACP-like"/>
    <property type="match status" value="1"/>
</dbReference>
<dbReference type="Pfam" id="PF00501">
    <property type="entry name" value="AMP-binding"/>
    <property type="match status" value="1"/>
</dbReference>
<dbReference type="InterPro" id="IPR044894">
    <property type="entry name" value="TubC_N_sf"/>
</dbReference>
<dbReference type="SUPFAM" id="SSF47336">
    <property type="entry name" value="ACP-like"/>
    <property type="match status" value="1"/>
</dbReference>
<dbReference type="InterPro" id="IPR023213">
    <property type="entry name" value="CAT-like_dom_sf"/>
</dbReference>
<dbReference type="Pfam" id="PF13193">
    <property type="entry name" value="AMP-binding_C"/>
    <property type="match status" value="1"/>
</dbReference>
<evidence type="ECO:0000313" key="6">
    <source>
        <dbReference type="EMBL" id="MCC9070538.1"/>
    </source>
</evidence>
<keyword evidence="2" id="KW-0596">Phosphopantetheine</keyword>
<dbReference type="Pfam" id="PF00668">
    <property type="entry name" value="Condensation"/>
    <property type="match status" value="2"/>
</dbReference>
<keyword evidence="4" id="KW-0175">Coiled coil</keyword>
<dbReference type="Gene3D" id="1.10.10.1830">
    <property type="entry name" value="Non-ribosomal peptide synthase, adenylation domain"/>
    <property type="match status" value="1"/>
</dbReference>
<accession>A0ABS8MP40</accession>
<dbReference type="RefSeq" id="WP_229987270.1">
    <property type="nucleotide sequence ID" value="NZ_JAJJMO010000001.1"/>
</dbReference>
<dbReference type="EMBL" id="JAJJMO010000001">
    <property type="protein sequence ID" value="MCC9070538.1"/>
    <property type="molecule type" value="Genomic_DNA"/>
</dbReference>
<dbReference type="NCBIfam" id="TIGR01733">
    <property type="entry name" value="AA-adenyl-dom"/>
    <property type="match status" value="1"/>
</dbReference>
<dbReference type="SMART" id="SM00823">
    <property type="entry name" value="PKS_PP"/>
    <property type="match status" value="1"/>
</dbReference>
<dbReference type="Proteomes" id="UP001430919">
    <property type="component" value="Unassembled WGS sequence"/>
</dbReference>
<dbReference type="Pfam" id="PF00550">
    <property type="entry name" value="PP-binding"/>
    <property type="match status" value="1"/>
</dbReference>
<dbReference type="InterPro" id="IPR006162">
    <property type="entry name" value="Ppantetheine_attach_site"/>
</dbReference>
<evidence type="ECO:0000313" key="7">
    <source>
        <dbReference type="Proteomes" id="UP001430919"/>
    </source>
</evidence>
<dbReference type="SUPFAM" id="SSF52777">
    <property type="entry name" value="CoA-dependent acyltransferases"/>
    <property type="match status" value="4"/>
</dbReference>
<dbReference type="Gene3D" id="3.30.559.30">
    <property type="entry name" value="Nonribosomal peptide synthetase, condensation domain"/>
    <property type="match status" value="2"/>
</dbReference>
<reference evidence="6" key="1">
    <citation type="submission" date="2021-11" db="EMBL/GenBank/DDBJ databases">
        <title>Description of novel Flavobacterium species.</title>
        <authorList>
            <person name="Saticioglu I.B."/>
            <person name="Ay H."/>
            <person name="Altun S."/>
            <person name="Duman M."/>
        </authorList>
    </citation>
    <scope>NUCLEOTIDE SEQUENCE</scope>
    <source>
        <strain evidence="6">F-65</strain>
    </source>
</reference>
<comment type="caution">
    <text evidence="6">The sequence shown here is derived from an EMBL/GenBank/DDBJ whole genome shotgun (WGS) entry which is preliminary data.</text>
</comment>
<dbReference type="InterPro" id="IPR025110">
    <property type="entry name" value="AMP-bd_C"/>
</dbReference>
<evidence type="ECO:0000256" key="1">
    <source>
        <dbReference type="ARBA" id="ARBA00001957"/>
    </source>
</evidence>
<dbReference type="PANTHER" id="PTHR45527:SF1">
    <property type="entry name" value="FATTY ACID SYNTHASE"/>
    <property type="match status" value="1"/>
</dbReference>
<dbReference type="InterPro" id="IPR010071">
    <property type="entry name" value="AA_adenyl_dom"/>
</dbReference>
<evidence type="ECO:0000256" key="3">
    <source>
        <dbReference type="ARBA" id="ARBA00022553"/>
    </source>
</evidence>
<dbReference type="Gene3D" id="3.30.300.30">
    <property type="match status" value="1"/>
</dbReference>
<organism evidence="6 7">
    <name type="scientific">Flavobacterium pisciphilum</name>
    <dbReference type="NCBI Taxonomy" id="2893755"/>
    <lineage>
        <taxon>Bacteria</taxon>
        <taxon>Pseudomonadati</taxon>
        <taxon>Bacteroidota</taxon>
        <taxon>Flavobacteriia</taxon>
        <taxon>Flavobacteriales</taxon>
        <taxon>Flavobacteriaceae</taxon>
        <taxon>Flavobacterium</taxon>
    </lineage>
</organism>
<feature type="domain" description="Carrier" evidence="5">
    <location>
        <begin position="1012"/>
        <end position="1087"/>
    </location>
</feature>
<keyword evidence="3" id="KW-0597">Phosphoprotein</keyword>
<dbReference type="InterPro" id="IPR041464">
    <property type="entry name" value="TubC_N"/>
</dbReference>
<dbReference type="InterPro" id="IPR036736">
    <property type="entry name" value="ACP-like_sf"/>
</dbReference>
<dbReference type="Gene3D" id="3.30.559.10">
    <property type="entry name" value="Chloramphenicol acetyltransferase-like domain"/>
    <property type="match status" value="2"/>
</dbReference>
<dbReference type="PROSITE" id="PS50075">
    <property type="entry name" value="CARRIER"/>
    <property type="match status" value="1"/>
</dbReference>
<keyword evidence="7" id="KW-1185">Reference proteome</keyword>
<dbReference type="InterPro" id="IPR000873">
    <property type="entry name" value="AMP-dep_synth/lig_dom"/>
</dbReference>
<protein>
    <submittedName>
        <fullName evidence="6">Amino acid adenylation domain-containing protein</fullName>
    </submittedName>
</protein>
<dbReference type="PROSITE" id="PS00455">
    <property type="entry name" value="AMP_BINDING"/>
    <property type="match status" value="1"/>
</dbReference>
<dbReference type="InterPro" id="IPR001242">
    <property type="entry name" value="Condensation_dom"/>
</dbReference>
<dbReference type="PANTHER" id="PTHR45527">
    <property type="entry name" value="NONRIBOSOMAL PEPTIDE SYNTHETASE"/>
    <property type="match status" value="1"/>
</dbReference>
<dbReference type="Pfam" id="PF18563">
    <property type="entry name" value="TubC_N"/>
    <property type="match status" value="1"/>
</dbReference>
<dbReference type="Gene3D" id="2.30.38.10">
    <property type="entry name" value="Luciferase, Domain 3"/>
    <property type="match status" value="1"/>
</dbReference>
<dbReference type="InterPro" id="IPR020845">
    <property type="entry name" value="AMP-binding_CS"/>
</dbReference>